<evidence type="ECO:0000259" key="1">
    <source>
        <dbReference type="Pfam" id="PF12697"/>
    </source>
</evidence>
<dbReference type="GO" id="GO:0047372">
    <property type="term" value="F:monoacylglycerol lipase activity"/>
    <property type="evidence" value="ECO:0007669"/>
    <property type="project" value="TreeGrafter"/>
</dbReference>
<dbReference type="AlphaFoldDB" id="A0A4Z0LYY8"/>
<dbReference type="InterPro" id="IPR029058">
    <property type="entry name" value="AB_hydrolase_fold"/>
</dbReference>
<evidence type="ECO:0000313" key="2">
    <source>
        <dbReference type="EMBL" id="TGD72572.1"/>
    </source>
</evidence>
<keyword evidence="3" id="KW-1185">Reference proteome</keyword>
<dbReference type="GO" id="GO:0016020">
    <property type="term" value="C:membrane"/>
    <property type="evidence" value="ECO:0007669"/>
    <property type="project" value="TreeGrafter"/>
</dbReference>
<gene>
    <name evidence="2" type="ORF">E4634_13685</name>
</gene>
<dbReference type="Proteomes" id="UP000298050">
    <property type="component" value="Unassembled WGS sequence"/>
</dbReference>
<accession>A0A4Z0LYY8</accession>
<dbReference type="PRINTS" id="PR00111">
    <property type="entry name" value="ABHYDROLASE"/>
</dbReference>
<evidence type="ECO:0000313" key="3">
    <source>
        <dbReference type="Proteomes" id="UP000298050"/>
    </source>
</evidence>
<proteinExistence type="predicted"/>
<feature type="domain" description="AB hydrolase-1" evidence="1">
    <location>
        <begin position="49"/>
        <end position="280"/>
    </location>
</feature>
<dbReference type="InterPro" id="IPR050266">
    <property type="entry name" value="AB_hydrolase_sf"/>
</dbReference>
<reference evidence="2 3" key="1">
    <citation type="submission" date="2019-04" db="EMBL/GenBank/DDBJ databases">
        <title>Taxonomy of novel Haliea sp. from mangrove soil of West Coast of India.</title>
        <authorList>
            <person name="Verma A."/>
            <person name="Kumar P."/>
            <person name="Krishnamurthi S."/>
        </authorList>
    </citation>
    <scope>NUCLEOTIDE SEQUENCE [LARGE SCALE GENOMIC DNA]</scope>
    <source>
        <strain evidence="2 3">SAOS-164</strain>
    </source>
</reference>
<dbReference type="RefSeq" id="WP_135444814.1">
    <property type="nucleotide sequence ID" value="NZ_SRLE01000009.1"/>
</dbReference>
<organism evidence="2 3">
    <name type="scientific">Mangrovimicrobium sediminis</name>
    <dbReference type="NCBI Taxonomy" id="2562682"/>
    <lineage>
        <taxon>Bacteria</taxon>
        <taxon>Pseudomonadati</taxon>
        <taxon>Pseudomonadota</taxon>
        <taxon>Gammaproteobacteria</taxon>
        <taxon>Cellvibrionales</taxon>
        <taxon>Halieaceae</taxon>
        <taxon>Mangrovimicrobium</taxon>
    </lineage>
</organism>
<protein>
    <submittedName>
        <fullName evidence="2">Alpha/beta hydrolase</fullName>
    </submittedName>
</protein>
<comment type="caution">
    <text evidence="2">The sequence shown here is derived from an EMBL/GenBank/DDBJ whole genome shotgun (WGS) entry which is preliminary data.</text>
</comment>
<keyword evidence="2" id="KW-0378">Hydrolase</keyword>
<dbReference type="EMBL" id="SRLE01000009">
    <property type="protein sequence ID" value="TGD72572.1"/>
    <property type="molecule type" value="Genomic_DNA"/>
</dbReference>
<dbReference type="InterPro" id="IPR000073">
    <property type="entry name" value="AB_hydrolase_1"/>
</dbReference>
<sequence>MTAYVPPADAPGWFLDNLRQPGESHFAPGGAGRVHHLRWNWENDSLPVLLLVHGFGGHVHWWSYLAPFFSDRYRVLAADLPGMGDSSAPAVYADTSFADGLLDLLRHYDLHDVTIAGHSFGGLQSMRAMTMEPARFRQGIVVDSLVCLPPEEPPPVLEPRGHHKHYGSLEECMGRFRLVPEQPAGDPALLQFVAFHSCRLGERGWHWKFDARVCNRGELKDFDALRGIQARVDCIYGEHSLFNQDRQPERLSEYFSHPGEVIHVPGAHHHLMIDHPLALVDGMNRVLLARA</sequence>
<dbReference type="SUPFAM" id="SSF53474">
    <property type="entry name" value="alpha/beta-Hydrolases"/>
    <property type="match status" value="1"/>
</dbReference>
<dbReference type="Pfam" id="PF12697">
    <property type="entry name" value="Abhydrolase_6"/>
    <property type="match status" value="1"/>
</dbReference>
<dbReference type="GO" id="GO:0046464">
    <property type="term" value="P:acylglycerol catabolic process"/>
    <property type="evidence" value="ECO:0007669"/>
    <property type="project" value="TreeGrafter"/>
</dbReference>
<dbReference type="OrthoDB" id="8680283at2"/>
<name>A0A4Z0LYY8_9GAMM</name>
<dbReference type="PANTHER" id="PTHR43798">
    <property type="entry name" value="MONOACYLGLYCEROL LIPASE"/>
    <property type="match status" value="1"/>
</dbReference>
<dbReference type="Gene3D" id="3.40.50.1820">
    <property type="entry name" value="alpha/beta hydrolase"/>
    <property type="match status" value="1"/>
</dbReference>
<dbReference type="PANTHER" id="PTHR43798:SF33">
    <property type="entry name" value="HYDROLASE, PUTATIVE (AFU_ORTHOLOGUE AFUA_2G14860)-RELATED"/>
    <property type="match status" value="1"/>
</dbReference>